<dbReference type="EMBL" id="CP023483">
    <property type="protein sequence ID" value="ATF27005.1"/>
    <property type="molecule type" value="Genomic_DNA"/>
</dbReference>
<dbReference type="Pfam" id="PF19700">
    <property type="entry name" value="DUF6198"/>
    <property type="match status" value="1"/>
</dbReference>
<dbReference type="PANTHER" id="PTHR40078">
    <property type="entry name" value="INTEGRAL MEMBRANE PROTEIN-RELATED"/>
    <property type="match status" value="1"/>
</dbReference>
<gene>
    <name evidence="2" type="ORF">CNY62_11900</name>
</gene>
<keyword evidence="1" id="KW-0812">Transmembrane</keyword>
<evidence type="ECO:0000256" key="1">
    <source>
        <dbReference type="SAM" id="Phobius"/>
    </source>
</evidence>
<dbReference type="AlphaFoldDB" id="A0A1D2LVP2"/>
<name>A0A1D2LVP2_BROTH</name>
<feature type="transmembrane region" description="Helical" evidence="1">
    <location>
        <begin position="110"/>
        <end position="130"/>
    </location>
</feature>
<reference evidence="2 3" key="1">
    <citation type="submission" date="2017-09" db="EMBL/GenBank/DDBJ databases">
        <title>Complete Genome Sequences of Two Strains of the Meat Spoilage Bacterium Brochothrix thermosphacta Isolated from Ground Chicken.</title>
        <authorList>
            <person name="Paoli G.C."/>
            <person name="Wijey C."/>
            <person name="Chen C.-Y."/>
            <person name="Nguyen L."/>
            <person name="Yan X."/>
            <person name="Irwin P.L."/>
        </authorList>
    </citation>
    <scope>NUCLEOTIDE SEQUENCE [LARGE SCALE GENOMIC DNA]</scope>
    <source>
        <strain evidence="2 3">BI</strain>
    </source>
</reference>
<dbReference type="KEGG" id="bths:CNY62_11900"/>
<evidence type="ECO:0000313" key="3">
    <source>
        <dbReference type="Proteomes" id="UP000243591"/>
    </source>
</evidence>
<protein>
    <recommendedName>
        <fullName evidence="4">YitT family protein</fullName>
    </recommendedName>
</protein>
<accession>A0A1D2LVP2</accession>
<dbReference type="RefSeq" id="WP_069125818.1">
    <property type="nucleotide sequence ID" value="NZ_CP023483.1"/>
</dbReference>
<keyword evidence="1" id="KW-1133">Transmembrane helix</keyword>
<dbReference type="PANTHER" id="PTHR40078:SF1">
    <property type="entry name" value="INTEGRAL MEMBRANE PROTEIN"/>
    <property type="match status" value="1"/>
</dbReference>
<evidence type="ECO:0008006" key="4">
    <source>
        <dbReference type="Google" id="ProtNLM"/>
    </source>
</evidence>
<feature type="transmembrane region" description="Helical" evidence="1">
    <location>
        <begin position="74"/>
        <end position="98"/>
    </location>
</feature>
<dbReference type="OrthoDB" id="2040705at2"/>
<sequence length="212" mass="22995">MKKTGLLFLSLLFYTLTGFGISLTIAANVGVSSFNALNLSLAGLFAVKVGTMTTIVNLCFLMLYIYLTKAKKPLAYLIQAIAVLSLGFVINFFTYQVFDAIQITHYASKLGLFMLGSIVAGLGTGMVLNLKTLAFPIESVCVEISNNHPIPFVKLRYGIDIFSVTISIIISVASSLPFVVREGTIISLVLLTFTISLTKKVFEAFIVKNNGL</sequence>
<keyword evidence="3" id="KW-1185">Reference proteome</keyword>
<feature type="transmembrane region" description="Helical" evidence="1">
    <location>
        <begin position="157"/>
        <end position="179"/>
    </location>
</feature>
<feature type="transmembrane region" description="Helical" evidence="1">
    <location>
        <begin position="42"/>
        <end position="67"/>
    </location>
</feature>
<keyword evidence="1" id="KW-0472">Membrane</keyword>
<proteinExistence type="predicted"/>
<organism evidence="2 3">
    <name type="scientific">Brochothrix thermosphacta</name>
    <name type="common">Microbacterium thermosphactum</name>
    <dbReference type="NCBI Taxonomy" id="2756"/>
    <lineage>
        <taxon>Bacteria</taxon>
        <taxon>Bacillati</taxon>
        <taxon>Bacillota</taxon>
        <taxon>Bacilli</taxon>
        <taxon>Bacillales</taxon>
        <taxon>Listeriaceae</taxon>
        <taxon>Brochothrix</taxon>
    </lineage>
</organism>
<dbReference type="InterPro" id="IPR038750">
    <property type="entry name" value="YczE/YyaS-like"/>
</dbReference>
<feature type="transmembrane region" description="Helical" evidence="1">
    <location>
        <begin position="185"/>
        <end position="202"/>
    </location>
</feature>
<dbReference type="Proteomes" id="UP000243591">
    <property type="component" value="Chromosome"/>
</dbReference>
<evidence type="ECO:0000313" key="2">
    <source>
        <dbReference type="EMBL" id="ATF27005.1"/>
    </source>
</evidence>